<dbReference type="PANTHER" id="PTHR14995">
    <property type="entry name" value="AMNIONLESS"/>
    <property type="match status" value="1"/>
</dbReference>
<evidence type="ECO:0000256" key="9">
    <source>
        <dbReference type="ARBA" id="ARBA00023136"/>
    </source>
</evidence>
<reference evidence="10" key="1">
    <citation type="submission" date="2022-08" db="UniProtKB">
        <authorList>
            <consortium name="EnsemblMetazoa"/>
        </authorList>
    </citation>
    <scope>IDENTIFICATION</scope>
    <source>
        <strain evidence="10">EBRO</strain>
    </source>
</reference>
<evidence type="ECO:0000313" key="10">
    <source>
        <dbReference type="EnsemblMetazoa" id="AATE015384-PA.1"/>
    </source>
</evidence>
<comment type="subcellular location">
    <subcellularLocation>
        <location evidence="1">Cell membrane</location>
        <topology evidence="1">Single-pass type I membrane protein</topology>
    </subcellularLocation>
</comment>
<keyword evidence="9" id="KW-0472">Membrane</keyword>
<dbReference type="GO" id="GO:0016324">
    <property type="term" value="C:apical plasma membrane"/>
    <property type="evidence" value="ECO:0007669"/>
    <property type="project" value="TreeGrafter"/>
</dbReference>
<proteinExistence type="predicted"/>
<dbReference type="PANTHER" id="PTHR14995:SF2">
    <property type="entry name" value="PROTEIN AMNIONLESS"/>
    <property type="match status" value="1"/>
</dbReference>
<dbReference type="GO" id="GO:0006898">
    <property type="term" value="P:receptor-mediated endocytosis"/>
    <property type="evidence" value="ECO:0007669"/>
    <property type="project" value="TreeGrafter"/>
</dbReference>
<dbReference type="AlphaFoldDB" id="A0A182JC96"/>
<organism evidence="10">
    <name type="scientific">Anopheles atroparvus</name>
    <name type="common">European mosquito</name>
    <dbReference type="NCBI Taxonomy" id="41427"/>
    <lineage>
        <taxon>Eukaryota</taxon>
        <taxon>Metazoa</taxon>
        <taxon>Ecdysozoa</taxon>
        <taxon>Arthropoda</taxon>
        <taxon>Hexapoda</taxon>
        <taxon>Insecta</taxon>
        <taxon>Pterygota</taxon>
        <taxon>Neoptera</taxon>
        <taxon>Endopterygota</taxon>
        <taxon>Diptera</taxon>
        <taxon>Nematocera</taxon>
        <taxon>Culicoidea</taxon>
        <taxon>Culicidae</taxon>
        <taxon>Anophelinae</taxon>
        <taxon>Anopheles</taxon>
    </lineage>
</organism>
<dbReference type="InterPro" id="IPR026112">
    <property type="entry name" value="AMN"/>
</dbReference>
<keyword evidence="5" id="KW-0812">Transmembrane</keyword>
<protein>
    <recommendedName>
        <fullName evidence="2">Protein amnionless</fullName>
    </recommendedName>
</protein>
<name>A0A182JC96_ANOAO</name>
<dbReference type="GO" id="GO:0015031">
    <property type="term" value="P:protein transport"/>
    <property type="evidence" value="ECO:0007669"/>
    <property type="project" value="UniProtKB-KW"/>
</dbReference>
<evidence type="ECO:0000256" key="7">
    <source>
        <dbReference type="ARBA" id="ARBA00022927"/>
    </source>
</evidence>
<dbReference type="VEuPathDB" id="VectorBase:AATE015384"/>
<keyword evidence="8" id="KW-1133">Transmembrane helix</keyword>
<dbReference type="EnsemblMetazoa" id="AATE015384-RA">
    <property type="protein sequence ID" value="AATE015384-PA.1"/>
    <property type="gene ID" value="AATE015384"/>
</dbReference>
<dbReference type="GO" id="GO:0030139">
    <property type="term" value="C:endocytic vesicle"/>
    <property type="evidence" value="ECO:0007669"/>
    <property type="project" value="TreeGrafter"/>
</dbReference>
<evidence type="ECO:0000256" key="3">
    <source>
        <dbReference type="ARBA" id="ARBA00022448"/>
    </source>
</evidence>
<evidence type="ECO:0000256" key="2">
    <source>
        <dbReference type="ARBA" id="ARBA00021200"/>
    </source>
</evidence>
<dbReference type="STRING" id="41427.A0A182JC96"/>
<sequence>MKGLIIQLLVVLGVHRSSGAKVWLPRIDFTLSENWQPEGYPSSGQAIVFPSKLNALVGLPLGVVTFSSIVLPQQGGLIFPEDSFWLKLVSRAPSETKESVFKTPSRGAYYSGSNWGNYDEQQQRVTWSPSYKATPHVERVPCQYETVVFEIDNGMPHPVDFQYHESIEVGNIRLGRSVEGLENFQTFLSSSLGQFLFYNAEDTLIRQGKCSNAEKCPCQEERQMKAICSNVVCSKPHCLSPIQPTGHCCPLCGSVFRTNVANIPGTFNLPSFTDKLRRKIASGDVDDADVDYHVGVDRSNGENVLQLIVVDKGEYGERSTRLMESLTPFFEKQFTSGYHILHAGQPHTPLEEGQVLAFLLLSLMTTVTFFSIIYVYYYDDRILPRLRAAIHTRAFFNTPFVFARFDPHNENDGVSVDVNFPSAVQSVPVDARETHLSVAQPSSFDNPMYEQRPKVKNVDPVTEAFDDVELLVK</sequence>
<evidence type="ECO:0000256" key="8">
    <source>
        <dbReference type="ARBA" id="ARBA00022989"/>
    </source>
</evidence>
<evidence type="ECO:0000256" key="4">
    <source>
        <dbReference type="ARBA" id="ARBA00022475"/>
    </source>
</evidence>
<keyword evidence="7" id="KW-0653">Protein transport</keyword>
<keyword evidence="6" id="KW-0732">Signal</keyword>
<evidence type="ECO:0000256" key="1">
    <source>
        <dbReference type="ARBA" id="ARBA00004251"/>
    </source>
</evidence>
<keyword evidence="4" id="KW-1003">Cell membrane</keyword>
<keyword evidence="3" id="KW-0813">Transport</keyword>
<dbReference type="Pfam" id="PF14828">
    <property type="entry name" value="Amnionless"/>
    <property type="match status" value="1"/>
</dbReference>
<evidence type="ECO:0000256" key="5">
    <source>
        <dbReference type="ARBA" id="ARBA00022692"/>
    </source>
</evidence>
<evidence type="ECO:0000256" key="6">
    <source>
        <dbReference type="ARBA" id="ARBA00022729"/>
    </source>
</evidence>
<accession>A0A182JC96</accession>